<evidence type="ECO:0000313" key="5">
    <source>
        <dbReference type="EMBL" id="MBO0448682.1"/>
    </source>
</evidence>
<evidence type="ECO:0000256" key="1">
    <source>
        <dbReference type="ARBA" id="ARBA00022723"/>
    </source>
</evidence>
<reference evidence="5 6" key="1">
    <citation type="submission" date="2021-03" db="EMBL/GenBank/DDBJ databases">
        <title>Enterococcal diversity collection.</title>
        <authorList>
            <person name="Gilmore M.S."/>
            <person name="Schwartzman J."/>
            <person name="Van Tyne D."/>
            <person name="Martin M."/>
            <person name="Earl A.M."/>
            <person name="Manson A.L."/>
            <person name="Straub T."/>
            <person name="Salamzade R."/>
            <person name="Saavedra J."/>
            <person name="Lebreton F."/>
            <person name="Prichula J."/>
            <person name="Schaufler K."/>
            <person name="Gaca A."/>
            <person name="Sgardioli B."/>
            <person name="Wagenaar J."/>
            <person name="Strong T."/>
        </authorList>
    </citation>
    <scope>NUCLEOTIDE SEQUENCE [LARGE SCALE GENOMIC DNA]</scope>
    <source>
        <strain evidence="5 6">MJM12</strain>
    </source>
</reference>
<organism evidence="5 6">
    <name type="scientific">Candidatus Enterococcus myersii</name>
    <dbReference type="NCBI Taxonomy" id="2815322"/>
    <lineage>
        <taxon>Bacteria</taxon>
        <taxon>Bacillati</taxon>
        <taxon>Bacillota</taxon>
        <taxon>Bacilli</taxon>
        <taxon>Lactobacillales</taxon>
        <taxon>Enterococcaceae</taxon>
        <taxon>Enterococcus</taxon>
    </lineage>
</organism>
<feature type="domain" description="NodB homology" evidence="4">
    <location>
        <begin position="285"/>
        <end position="459"/>
    </location>
</feature>
<keyword evidence="3" id="KW-0812">Transmembrane</keyword>
<comment type="caution">
    <text evidence="5">The sequence shown here is derived from an EMBL/GenBank/DDBJ whole genome shotgun (WGS) entry which is preliminary data.</text>
</comment>
<gene>
    <name evidence="5" type="ORF">JZO76_03950</name>
</gene>
<dbReference type="Proteomes" id="UP000664256">
    <property type="component" value="Unassembled WGS sequence"/>
</dbReference>
<dbReference type="RefSeq" id="WP_206902891.1">
    <property type="nucleotide sequence ID" value="NZ_JAFLVT010000006.1"/>
</dbReference>
<dbReference type="InterPro" id="IPR011330">
    <property type="entry name" value="Glyco_hydro/deAcase_b/a-brl"/>
</dbReference>
<evidence type="ECO:0000259" key="4">
    <source>
        <dbReference type="PROSITE" id="PS51677"/>
    </source>
</evidence>
<dbReference type="PANTHER" id="PTHR10587:SF133">
    <property type="entry name" value="CHITIN DEACETYLASE 1-RELATED"/>
    <property type="match status" value="1"/>
</dbReference>
<evidence type="ECO:0000256" key="3">
    <source>
        <dbReference type="SAM" id="Phobius"/>
    </source>
</evidence>
<evidence type="ECO:0000313" key="6">
    <source>
        <dbReference type="Proteomes" id="UP000664256"/>
    </source>
</evidence>
<dbReference type="InterPro" id="IPR002509">
    <property type="entry name" value="NODB_dom"/>
</dbReference>
<dbReference type="PROSITE" id="PS51677">
    <property type="entry name" value="NODB"/>
    <property type="match status" value="1"/>
</dbReference>
<dbReference type="InterPro" id="IPR050248">
    <property type="entry name" value="Polysacc_deacetylase_ArnD"/>
</dbReference>
<protein>
    <submittedName>
        <fullName evidence="5">Polysaccharide deacetylase family protein</fullName>
    </submittedName>
</protein>
<feature type="transmembrane region" description="Helical" evidence="3">
    <location>
        <begin position="24"/>
        <end position="44"/>
    </location>
</feature>
<sequence>MEENNSTRSSRHSQKPSNNLGKNIFTLLSILLVVLFGFFAYTFYQMKQAEAKAQKVFEEKTTALLQEVQEERNQSGIPSEKTEKKATDLVTVTYLPKEDKVFSAADSNKELTALTIKAKESLKDKKGLIVAKLEVNPVSDQLDTYELVAEPYVWHKDKQSFTKGKPVSNKPAYIAHKTGKAVTVKELIPEEGDLLGIQQVIQQKIFNEAKDKKAVIDSILDLPRVNYQNKIEFTPDELTIDLAKNKTGVDQVTLDYKDIAAYVNTDFVNPEKIKDAFPQLDPKKKYVALTFDDGPNPATTPKILDILKNKKASATFFMLGKNVSDNQDIVKRVVADGHEVASHSYTHPVLPSLSDAALKKEIRDTDKAIFEACGILPRNLRPPYGAADERVARVAGKPIINWDVDSEDWKSKNAGMIQGRIKATLTENAIVLMHDIQPATVEALPGVIDNMRQQGFEFVSVDTLLKKQQKPMYVYFGAEDYRLAKDL</sequence>
<accession>A0ABS3H6L2</accession>
<keyword evidence="2" id="KW-0378">Hydrolase</keyword>
<keyword evidence="3" id="KW-0472">Membrane</keyword>
<dbReference type="Pfam" id="PF01522">
    <property type="entry name" value="Polysacc_deac_1"/>
    <property type="match status" value="1"/>
</dbReference>
<dbReference type="SUPFAM" id="SSF88713">
    <property type="entry name" value="Glycoside hydrolase/deacetylase"/>
    <property type="match status" value="1"/>
</dbReference>
<name>A0ABS3H6L2_9ENTE</name>
<keyword evidence="6" id="KW-1185">Reference proteome</keyword>
<keyword evidence="1" id="KW-0479">Metal-binding</keyword>
<keyword evidence="3" id="KW-1133">Transmembrane helix</keyword>
<evidence type="ECO:0000256" key="2">
    <source>
        <dbReference type="ARBA" id="ARBA00022801"/>
    </source>
</evidence>
<dbReference type="PANTHER" id="PTHR10587">
    <property type="entry name" value="GLYCOSYL TRANSFERASE-RELATED"/>
    <property type="match status" value="1"/>
</dbReference>
<dbReference type="EMBL" id="JAFLVT010000006">
    <property type="protein sequence ID" value="MBO0448682.1"/>
    <property type="molecule type" value="Genomic_DNA"/>
</dbReference>
<proteinExistence type="predicted"/>
<dbReference type="Gene3D" id="3.20.20.370">
    <property type="entry name" value="Glycoside hydrolase/deacetylase"/>
    <property type="match status" value="1"/>
</dbReference>